<dbReference type="AlphaFoldDB" id="A0A0V1ANB0"/>
<dbReference type="Proteomes" id="UP000054776">
    <property type="component" value="Unassembled WGS sequence"/>
</dbReference>
<evidence type="ECO:0000313" key="2">
    <source>
        <dbReference type="EMBL" id="KRY26296.1"/>
    </source>
</evidence>
<organism evidence="2 3">
    <name type="scientific">Trichinella spiralis</name>
    <name type="common">Trichina worm</name>
    <dbReference type="NCBI Taxonomy" id="6334"/>
    <lineage>
        <taxon>Eukaryota</taxon>
        <taxon>Metazoa</taxon>
        <taxon>Ecdysozoa</taxon>
        <taxon>Nematoda</taxon>
        <taxon>Enoplea</taxon>
        <taxon>Dorylaimia</taxon>
        <taxon>Trichinellida</taxon>
        <taxon>Trichinellidae</taxon>
        <taxon>Trichinella</taxon>
    </lineage>
</organism>
<keyword evidence="1" id="KW-1133">Transmembrane helix</keyword>
<accession>A0A0V1ANB0</accession>
<keyword evidence="3" id="KW-1185">Reference proteome</keyword>
<feature type="non-terminal residue" evidence="2">
    <location>
        <position position="98"/>
    </location>
</feature>
<proteinExistence type="predicted"/>
<sequence length="98" mass="11810">MLRQHFLERDFDLIYNQQQLRFAYLLVGWLVKCSAFLNLLIMRRNNASCSRFYVVSLQLPVQHFENTRLRCNYGPVFIEYNNAEFAFADFIYSINLEQ</sequence>
<reference evidence="2 3" key="1">
    <citation type="submission" date="2015-01" db="EMBL/GenBank/DDBJ databases">
        <title>Evolution of Trichinella species and genotypes.</title>
        <authorList>
            <person name="Korhonen P.K."/>
            <person name="Edoardo P."/>
            <person name="Giuseppe L.R."/>
            <person name="Gasser R.B."/>
        </authorList>
    </citation>
    <scope>NUCLEOTIDE SEQUENCE [LARGE SCALE GENOMIC DNA]</scope>
    <source>
        <strain evidence="2">ISS3</strain>
    </source>
</reference>
<keyword evidence="1" id="KW-0812">Transmembrane</keyword>
<feature type="transmembrane region" description="Helical" evidence="1">
    <location>
        <begin position="20"/>
        <end position="41"/>
    </location>
</feature>
<keyword evidence="1" id="KW-0472">Membrane</keyword>
<evidence type="ECO:0000313" key="3">
    <source>
        <dbReference type="Proteomes" id="UP000054776"/>
    </source>
</evidence>
<comment type="caution">
    <text evidence="2">The sequence shown here is derived from an EMBL/GenBank/DDBJ whole genome shotgun (WGS) entry which is preliminary data.</text>
</comment>
<protein>
    <submittedName>
        <fullName evidence="2">Uncharacterized protein</fullName>
    </submittedName>
</protein>
<gene>
    <name evidence="2" type="ORF">T01_583</name>
</gene>
<dbReference type="EMBL" id="JYDH01000486">
    <property type="protein sequence ID" value="KRY26296.1"/>
    <property type="molecule type" value="Genomic_DNA"/>
</dbReference>
<evidence type="ECO:0000256" key="1">
    <source>
        <dbReference type="SAM" id="Phobius"/>
    </source>
</evidence>
<dbReference type="InParanoid" id="A0A0V1ANB0"/>
<name>A0A0V1ANB0_TRISP</name>